<gene>
    <name evidence="2" type="ORF">Poli38472_010536</name>
</gene>
<accession>A0A8K1C3C2</accession>
<comment type="caution">
    <text evidence="2">The sequence shown here is derived from an EMBL/GenBank/DDBJ whole genome shotgun (WGS) entry which is preliminary data.</text>
</comment>
<reference evidence="2" key="1">
    <citation type="submission" date="2019-03" db="EMBL/GenBank/DDBJ databases">
        <title>Long read genome sequence of the mycoparasitic Pythium oligandrum ATCC 38472 isolated from sugarbeet rhizosphere.</title>
        <authorList>
            <person name="Gaulin E."/>
        </authorList>
    </citation>
    <scope>NUCLEOTIDE SEQUENCE</scope>
    <source>
        <strain evidence="2">ATCC 38472_TT</strain>
    </source>
</reference>
<dbReference type="Pfam" id="PF07714">
    <property type="entry name" value="PK_Tyr_Ser-Thr"/>
    <property type="match status" value="1"/>
</dbReference>
<dbReference type="GO" id="GO:0005524">
    <property type="term" value="F:ATP binding"/>
    <property type="evidence" value="ECO:0007669"/>
    <property type="project" value="InterPro"/>
</dbReference>
<feature type="domain" description="Protein kinase" evidence="1">
    <location>
        <begin position="33"/>
        <end position="159"/>
    </location>
</feature>
<proteinExistence type="predicted"/>
<evidence type="ECO:0000313" key="3">
    <source>
        <dbReference type="Proteomes" id="UP000794436"/>
    </source>
</evidence>
<dbReference type="Gene3D" id="1.10.510.10">
    <property type="entry name" value="Transferase(Phosphotransferase) domain 1"/>
    <property type="match status" value="1"/>
</dbReference>
<evidence type="ECO:0000313" key="2">
    <source>
        <dbReference type="EMBL" id="TMW55654.1"/>
    </source>
</evidence>
<dbReference type="SUPFAM" id="SSF56112">
    <property type="entry name" value="Protein kinase-like (PK-like)"/>
    <property type="match status" value="1"/>
</dbReference>
<evidence type="ECO:0000259" key="1">
    <source>
        <dbReference type="PROSITE" id="PS50011"/>
    </source>
</evidence>
<dbReference type="PROSITE" id="PS50011">
    <property type="entry name" value="PROTEIN_KINASE_DOM"/>
    <property type="match status" value="1"/>
</dbReference>
<dbReference type="EMBL" id="SPLM01000147">
    <property type="protein sequence ID" value="TMW55654.1"/>
    <property type="molecule type" value="Genomic_DNA"/>
</dbReference>
<dbReference type="PANTHER" id="PTHR44329:SF214">
    <property type="entry name" value="PROTEIN KINASE DOMAIN-CONTAINING PROTEIN"/>
    <property type="match status" value="1"/>
</dbReference>
<dbReference type="Proteomes" id="UP000794436">
    <property type="component" value="Unassembled WGS sequence"/>
</dbReference>
<dbReference type="InterPro" id="IPR051681">
    <property type="entry name" value="Ser/Thr_Kinases-Pseudokinases"/>
</dbReference>
<sequence>MQPMKRMFDTIVRASSISVPAVPAWFIPRGDLNYDVTPFARGSFGALHRGKWGSGVKVVVKTLLLSDNGNSDVVKAQFLKEIDLWYKLHYPNVVKMFGACHVPSPPLIVCEDATNGSLANYLVKSKHGFRRMWRLLLEAALGLEYLHRKSNRSWRSEAE</sequence>
<dbReference type="InterPro" id="IPR011009">
    <property type="entry name" value="Kinase-like_dom_sf"/>
</dbReference>
<dbReference type="InterPro" id="IPR000719">
    <property type="entry name" value="Prot_kinase_dom"/>
</dbReference>
<dbReference type="GO" id="GO:0004674">
    <property type="term" value="F:protein serine/threonine kinase activity"/>
    <property type="evidence" value="ECO:0007669"/>
    <property type="project" value="TreeGrafter"/>
</dbReference>
<dbReference type="InterPro" id="IPR001245">
    <property type="entry name" value="Ser-Thr/Tyr_kinase_cat_dom"/>
</dbReference>
<dbReference type="PANTHER" id="PTHR44329">
    <property type="entry name" value="SERINE/THREONINE-PROTEIN KINASE TNNI3K-RELATED"/>
    <property type="match status" value="1"/>
</dbReference>
<protein>
    <recommendedName>
        <fullName evidence="1">Protein kinase domain-containing protein</fullName>
    </recommendedName>
</protein>
<keyword evidence="3" id="KW-1185">Reference proteome</keyword>
<organism evidence="2 3">
    <name type="scientific">Pythium oligandrum</name>
    <name type="common">Mycoparasitic fungus</name>
    <dbReference type="NCBI Taxonomy" id="41045"/>
    <lineage>
        <taxon>Eukaryota</taxon>
        <taxon>Sar</taxon>
        <taxon>Stramenopiles</taxon>
        <taxon>Oomycota</taxon>
        <taxon>Peronosporomycetes</taxon>
        <taxon>Pythiales</taxon>
        <taxon>Pythiaceae</taxon>
        <taxon>Pythium</taxon>
    </lineage>
</organism>
<dbReference type="OrthoDB" id="77369at2759"/>
<name>A0A8K1C3C2_PYTOL</name>
<dbReference type="AlphaFoldDB" id="A0A8K1C3C2"/>